<accession>A0ACC0B0D3</accession>
<evidence type="ECO:0000313" key="2">
    <source>
        <dbReference type="Proteomes" id="UP001060085"/>
    </source>
</evidence>
<organism evidence="1 2">
    <name type="scientific">Catharanthus roseus</name>
    <name type="common">Madagascar periwinkle</name>
    <name type="synonym">Vinca rosea</name>
    <dbReference type="NCBI Taxonomy" id="4058"/>
    <lineage>
        <taxon>Eukaryota</taxon>
        <taxon>Viridiplantae</taxon>
        <taxon>Streptophyta</taxon>
        <taxon>Embryophyta</taxon>
        <taxon>Tracheophyta</taxon>
        <taxon>Spermatophyta</taxon>
        <taxon>Magnoliopsida</taxon>
        <taxon>eudicotyledons</taxon>
        <taxon>Gunneridae</taxon>
        <taxon>Pentapetalae</taxon>
        <taxon>asterids</taxon>
        <taxon>lamiids</taxon>
        <taxon>Gentianales</taxon>
        <taxon>Apocynaceae</taxon>
        <taxon>Rauvolfioideae</taxon>
        <taxon>Vinceae</taxon>
        <taxon>Catharanthinae</taxon>
        <taxon>Catharanthus</taxon>
    </lineage>
</organism>
<name>A0ACC0B0D3_CATRO</name>
<protein>
    <submittedName>
        <fullName evidence="1">Uncharacterized protein</fullName>
    </submittedName>
</protein>
<comment type="caution">
    <text evidence="1">The sequence shown here is derived from an EMBL/GenBank/DDBJ whole genome shotgun (WGS) entry which is preliminary data.</text>
</comment>
<dbReference type="Proteomes" id="UP001060085">
    <property type="component" value="Linkage Group LG04"/>
</dbReference>
<dbReference type="EMBL" id="CM044704">
    <property type="protein sequence ID" value="KAI5666110.1"/>
    <property type="molecule type" value="Genomic_DNA"/>
</dbReference>
<evidence type="ECO:0000313" key="1">
    <source>
        <dbReference type="EMBL" id="KAI5666110.1"/>
    </source>
</evidence>
<proteinExistence type="predicted"/>
<keyword evidence="2" id="KW-1185">Reference proteome</keyword>
<gene>
    <name evidence="1" type="ORF">M9H77_15963</name>
</gene>
<sequence length="543" mass="59476">MEPIAEQQQQQHAPRKKMTKQLTGKREDTALHSAARAGNLKAVTEMFSKLSEEELSELLSKQNSAGETGLYVAAEYGYVDLVRELIMYYDLASAGIKARNGFDALHIAAKQGDLDIVKVLMEAHPELSMTVDISNTTALHTAATQGHIEVVDYLLESVSNLASIAKSNGKTALHSAARNGHVQVVKALLSKEPGIATRNDKKGQTALHMAVKGQNLEVVEELMKGDPSLINLVDNKGNTALHIATRKGRSQIVKLLLGQNTTDTKAVNRSNETALDTAEKTGQTDVTAILQEYGVQSARTLRPQPTNPARELKQTVSDIKHEVHYQLEHTRQTRKRVQGIAKRLNKMHAEGLNNAINSTTVVAVLIATVAFAAIFTVPGQYVDDPKNIPPGHSLGEANIAPQAPFIIFFIFDSIALFISLAVVVVQTSVVVIESKAKKQMMAIINKLMWLACVLISVAFLALSFIVVGRHERWLAIGVTIIGTTILATTLGTMCYWVIMHRIESSNKRSIRKNSRASRSRSWSMSVLSDSDVLNSDFKKMYAI</sequence>
<reference evidence="2" key="1">
    <citation type="journal article" date="2023" name="Nat. Plants">
        <title>Single-cell RNA sequencing provides a high-resolution roadmap for understanding the multicellular compartmentation of specialized metabolism.</title>
        <authorList>
            <person name="Sun S."/>
            <person name="Shen X."/>
            <person name="Li Y."/>
            <person name="Li Y."/>
            <person name="Wang S."/>
            <person name="Li R."/>
            <person name="Zhang H."/>
            <person name="Shen G."/>
            <person name="Guo B."/>
            <person name="Wei J."/>
            <person name="Xu J."/>
            <person name="St-Pierre B."/>
            <person name="Chen S."/>
            <person name="Sun C."/>
        </authorList>
    </citation>
    <scope>NUCLEOTIDE SEQUENCE [LARGE SCALE GENOMIC DNA]</scope>
</reference>